<evidence type="ECO:0000256" key="7">
    <source>
        <dbReference type="ARBA" id="ARBA00035209"/>
    </source>
</evidence>
<dbReference type="eggNOG" id="KOG3141">
    <property type="taxonomic scope" value="Eukaryota"/>
</dbReference>
<dbReference type="GO" id="GO:0005762">
    <property type="term" value="C:mitochondrial large ribosomal subunit"/>
    <property type="evidence" value="ECO:0000318"/>
    <property type="project" value="GO_Central"/>
</dbReference>
<proteinExistence type="inferred from homology"/>
<evidence type="ECO:0000313" key="10">
    <source>
        <dbReference type="EMBL" id="KGN57206.1"/>
    </source>
</evidence>
<comment type="subcellular location">
    <subcellularLocation>
        <location evidence="1">Mitochondrion</location>
    </subcellularLocation>
</comment>
<feature type="region of interest" description="Disordered" evidence="9">
    <location>
        <begin position="208"/>
        <end position="232"/>
    </location>
</feature>
<reference evidence="10 11" key="4">
    <citation type="journal article" date="2011" name="BMC Genomics">
        <title>RNA-Seq improves annotation of protein-coding genes in the cucumber genome.</title>
        <authorList>
            <person name="Li Z."/>
            <person name="Zhang Z."/>
            <person name="Yan P."/>
            <person name="Huang S."/>
            <person name="Fei Z."/>
            <person name="Lin K."/>
        </authorList>
    </citation>
    <scope>NUCLEOTIDE SEQUENCE [LARGE SCALE GENOMIC DNA]</scope>
    <source>
        <strain evidence="11">cv. 9930</strain>
    </source>
</reference>
<dbReference type="NCBIfam" id="TIGR03625">
    <property type="entry name" value="L3_bact"/>
    <property type="match status" value="1"/>
</dbReference>
<evidence type="ECO:0000313" key="11">
    <source>
        <dbReference type="Proteomes" id="UP000029981"/>
    </source>
</evidence>
<dbReference type="PANTHER" id="PTHR11229">
    <property type="entry name" value="50S RIBOSOMAL PROTEIN L3"/>
    <property type="match status" value="1"/>
</dbReference>
<keyword evidence="4 8" id="KW-0689">Ribosomal protein</keyword>
<dbReference type="EMBL" id="CM002924">
    <property type="protein sequence ID" value="KGN57206.1"/>
    <property type="molecule type" value="Genomic_DNA"/>
</dbReference>
<protein>
    <recommendedName>
        <fullName evidence="7">Large ribosomal subunit protein uL3m</fullName>
    </recommendedName>
</protein>
<dbReference type="Gene3D" id="2.40.30.10">
    <property type="entry name" value="Translation factors"/>
    <property type="match status" value="1"/>
</dbReference>
<dbReference type="SUPFAM" id="SSF50447">
    <property type="entry name" value="Translation proteins"/>
    <property type="match status" value="1"/>
</dbReference>
<evidence type="ECO:0000256" key="9">
    <source>
        <dbReference type="SAM" id="MobiDB-lite"/>
    </source>
</evidence>
<comment type="similarity">
    <text evidence="2 8">Belongs to the universal ribosomal protein uL3 family.</text>
</comment>
<dbReference type="FunFam" id="3.30.160.810:FF:000001">
    <property type="entry name" value="50S ribosomal protein L3"/>
    <property type="match status" value="1"/>
</dbReference>
<dbReference type="InterPro" id="IPR019926">
    <property type="entry name" value="Ribosomal_uL3_CS"/>
</dbReference>
<gene>
    <name evidence="10" type="ORF">Csa_3G171140</name>
</gene>
<dbReference type="FunFam" id="2.40.30.10:FF:000004">
    <property type="entry name" value="50S ribosomal protein L3"/>
    <property type="match status" value="1"/>
</dbReference>
<organism evidence="10 11">
    <name type="scientific">Cucumis sativus</name>
    <name type="common">Cucumber</name>
    <dbReference type="NCBI Taxonomy" id="3659"/>
    <lineage>
        <taxon>Eukaryota</taxon>
        <taxon>Viridiplantae</taxon>
        <taxon>Streptophyta</taxon>
        <taxon>Embryophyta</taxon>
        <taxon>Tracheophyta</taxon>
        <taxon>Spermatophyta</taxon>
        <taxon>Magnoliopsida</taxon>
        <taxon>eudicotyledons</taxon>
        <taxon>Gunneridae</taxon>
        <taxon>Pentapetalae</taxon>
        <taxon>rosids</taxon>
        <taxon>fabids</taxon>
        <taxon>Cucurbitales</taxon>
        <taxon>Cucurbitaceae</taxon>
        <taxon>Benincaseae</taxon>
        <taxon>Cucumis</taxon>
    </lineage>
</organism>
<evidence type="ECO:0000256" key="4">
    <source>
        <dbReference type="ARBA" id="ARBA00022980"/>
    </source>
</evidence>
<reference evidence="10 11" key="3">
    <citation type="journal article" date="2010" name="BMC Genomics">
        <title>Transcriptome sequencing and comparative analysis of cucumber flowers with different sex types.</title>
        <authorList>
            <person name="Guo S."/>
            <person name="Zheng Y."/>
            <person name="Joung J.G."/>
            <person name="Liu S."/>
            <person name="Zhang Z."/>
            <person name="Crasta O.R."/>
            <person name="Sobral B.W."/>
            <person name="Xu Y."/>
            <person name="Huang S."/>
            <person name="Fei Z."/>
        </authorList>
    </citation>
    <scope>NUCLEOTIDE SEQUENCE [LARGE SCALE GENOMIC DNA]</scope>
    <source>
        <strain evidence="11">cv. 9930</strain>
    </source>
</reference>
<dbReference type="OMA" id="IGIYPMW"/>
<evidence type="ECO:0000256" key="3">
    <source>
        <dbReference type="ARBA" id="ARBA00022946"/>
    </source>
</evidence>
<dbReference type="PROSITE" id="PS00474">
    <property type="entry name" value="RIBOSOMAL_L3"/>
    <property type="match status" value="1"/>
</dbReference>
<dbReference type="Gene3D" id="3.30.160.810">
    <property type="match status" value="1"/>
</dbReference>
<reference evidence="10 11" key="2">
    <citation type="journal article" date="2009" name="PLoS ONE">
        <title>An integrated genetic and cytogenetic map of the cucumber genome.</title>
        <authorList>
            <person name="Ren Y."/>
            <person name="Zhang Z."/>
            <person name="Liu J."/>
            <person name="Staub J.E."/>
            <person name="Han Y."/>
            <person name="Cheng Z."/>
            <person name="Li X."/>
            <person name="Lu J."/>
            <person name="Miao H."/>
            <person name="Kang H."/>
            <person name="Xie B."/>
            <person name="Gu X."/>
            <person name="Wang X."/>
            <person name="Du Y."/>
            <person name="Jin W."/>
            <person name="Huang S."/>
        </authorList>
    </citation>
    <scope>NUCLEOTIDE SEQUENCE [LARGE SCALE GENOMIC DNA]</scope>
    <source>
        <strain evidence="11">cv. 9930</strain>
    </source>
</reference>
<keyword evidence="5" id="KW-0496">Mitochondrion</keyword>
<dbReference type="PANTHER" id="PTHR11229:SF8">
    <property type="entry name" value="LARGE RIBOSOMAL SUBUNIT PROTEIN UL3M"/>
    <property type="match status" value="1"/>
</dbReference>
<dbReference type="Gramene" id="KGN57206">
    <property type="protein sequence ID" value="KGN57206"/>
    <property type="gene ID" value="Csa_3G171140"/>
</dbReference>
<dbReference type="GO" id="GO:0006412">
    <property type="term" value="P:translation"/>
    <property type="evidence" value="ECO:0007669"/>
    <property type="project" value="InterPro"/>
</dbReference>
<keyword evidence="11" id="KW-1185">Reference proteome</keyword>
<sequence>MSALSRGLISRFRLLSINSSASHSITTSSSSSSSRTNASCYYFFRAFSTQDLTQASDGSLSASSIFEAKPGTMGSNSTRTGVIAVKCGMSALWDKWGARIPITVLWVDDNIVSQVKTIEKEGITALQIGCGQKKEKHLSKPELGHFRAQGVPLKRKLREFPVSQDALLPVGTEIGVRHFVPGQYVDVTGISRGKGFQGVMKRHGFKGMPASHGASLSHRSGGSTGQRDAPGKVFKGRKMAGRMGGKQRTVKNVWIYKIDPARNLMWVKGPIPGAEGNFVFIKDAVYKKLNKSAILPFPTYFATDGEDTDKLEPLVADLGEVDPFMTGD</sequence>
<dbReference type="Proteomes" id="UP000029981">
    <property type="component" value="Chromosome 3"/>
</dbReference>
<dbReference type="KEGG" id="csv:101205048"/>
<dbReference type="STRING" id="3659.A0A0A0LAV0"/>
<evidence type="ECO:0000256" key="5">
    <source>
        <dbReference type="ARBA" id="ARBA00023128"/>
    </source>
</evidence>
<accession>A0A0A0LAV0</accession>
<dbReference type="InterPro" id="IPR009000">
    <property type="entry name" value="Transl_B-barrel_sf"/>
</dbReference>
<evidence type="ECO:0000256" key="8">
    <source>
        <dbReference type="RuleBase" id="RU003905"/>
    </source>
</evidence>
<dbReference type="GO" id="GO:0003735">
    <property type="term" value="F:structural constituent of ribosome"/>
    <property type="evidence" value="ECO:0000318"/>
    <property type="project" value="GO_Central"/>
</dbReference>
<reference evidence="10 11" key="1">
    <citation type="journal article" date="2009" name="Nat. Genet.">
        <title>The genome of the cucumber, Cucumis sativus L.</title>
        <authorList>
            <person name="Huang S."/>
            <person name="Li R."/>
            <person name="Zhang Z."/>
            <person name="Li L."/>
            <person name="Gu X."/>
            <person name="Fan W."/>
            <person name="Lucas W.J."/>
            <person name="Wang X."/>
            <person name="Xie B."/>
            <person name="Ni P."/>
            <person name="Ren Y."/>
            <person name="Zhu H."/>
            <person name="Li J."/>
            <person name="Lin K."/>
            <person name="Jin W."/>
            <person name="Fei Z."/>
            <person name="Li G."/>
            <person name="Staub J."/>
            <person name="Kilian A."/>
            <person name="van der Vossen E.A."/>
            <person name="Wu Y."/>
            <person name="Guo J."/>
            <person name="He J."/>
            <person name="Jia Z."/>
            <person name="Ren Y."/>
            <person name="Tian G."/>
            <person name="Lu Y."/>
            <person name="Ruan J."/>
            <person name="Qian W."/>
            <person name="Wang M."/>
            <person name="Huang Q."/>
            <person name="Li B."/>
            <person name="Xuan Z."/>
            <person name="Cao J."/>
            <person name="Asan"/>
            <person name="Wu Z."/>
            <person name="Zhang J."/>
            <person name="Cai Q."/>
            <person name="Bai Y."/>
            <person name="Zhao B."/>
            <person name="Han Y."/>
            <person name="Li Y."/>
            <person name="Li X."/>
            <person name="Wang S."/>
            <person name="Shi Q."/>
            <person name="Liu S."/>
            <person name="Cho W.K."/>
            <person name="Kim J.Y."/>
            <person name="Xu Y."/>
            <person name="Heller-Uszynska K."/>
            <person name="Miao H."/>
            <person name="Cheng Z."/>
            <person name="Zhang S."/>
            <person name="Wu J."/>
            <person name="Yang Y."/>
            <person name="Kang H."/>
            <person name="Li M."/>
            <person name="Liang H."/>
            <person name="Ren X."/>
            <person name="Shi Z."/>
            <person name="Wen M."/>
            <person name="Jian M."/>
            <person name="Yang H."/>
            <person name="Zhang G."/>
            <person name="Yang Z."/>
            <person name="Chen R."/>
            <person name="Liu S."/>
            <person name="Li J."/>
            <person name="Ma L."/>
            <person name="Liu H."/>
            <person name="Zhou Y."/>
            <person name="Zhao J."/>
            <person name="Fang X."/>
            <person name="Li G."/>
            <person name="Fang L."/>
            <person name="Li Y."/>
            <person name="Liu D."/>
            <person name="Zheng H."/>
            <person name="Zhang Y."/>
            <person name="Qin N."/>
            <person name="Li Z."/>
            <person name="Yang G."/>
            <person name="Yang S."/>
            <person name="Bolund L."/>
            <person name="Kristiansen K."/>
            <person name="Zheng H."/>
            <person name="Li S."/>
            <person name="Zhang X."/>
            <person name="Yang H."/>
            <person name="Wang J."/>
            <person name="Sun R."/>
            <person name="Zhang B."/>
            <person name="Jiang S."/>
            <person name="Wang J."/>
            <person name="Du Y."/>
            <person name="Li S."/>
        </authorList>
    </citation>
    <scope>NUCLEOTIDE SEQUENCE [LARGE SCALE GENOMIC DNA]</scope>
    <source>
        <strain evidence="11">cv. 9930</strain>
    </source>
</reference>
<dbReference type="InterPro" id="IPR019927">
    <property type="entry name" value="Ribosomal_uL3_bac/org-type"/>
</dbReference>
<evidence type="ECO:0000256" key="1">
    <source>
        <dbReference type="ARBA" id="ARBA00004173"/>
    </source>
</evidence>
<dbReference type="Pfam" id="PF00297">
    <property type="entry name" value="Ribosomal_L3"/>
    <property type="match status" value="1"/>
</dbReference>
<keyword evidence="3" id="KW-0809">Transit peptide</keyword>
<evidence type="ECO:0000256" key="6">
    <source>
        <dbReference type="ARBA" id="ARBA00023274"/>
    </source>
</evidence>
<dbReference type="AlphaFoldDB" id="A0A0A0LAV0"/>
<name>A0A0A0LAV0_CUCSA</name>
<dbReference type="OrthoDB" id="274683at2759"/>
<keyword evidence="6 8" id="KW-0687">Ribonucleoprotein</keyword>
<dbReference type="InterPro" id="IPR000597">
    <property type="entry name" value="Ribosomal_uL3"/>
</dbReference>
<dbReference type="HAMAP" id="MF_01325_B">
    <property type="entry name" value="Ribosomal_uL3_B"/>
    <property type="match status" value="1"/>
</dbReference>
<evidence type="ECO:0000256" key="2">
    <source>
        <dbReference type="ARBA" id="ARBA00006540"/>
    </source>
</evidence>